<dbReference type="HOGENOM" id="CLU_2771968_0_0_9"/>
<name>F8FHW2_PAEMK</name>
<dbReference type="EMBL" id="CP002869">
    <property type="protein sequence ID" value="AEI42819.1"/>
    <property type="molecule type" value="Genomic_DNA"/>
</dbReference>
<organism evidence="1 2">
    <name type="scientific">Paenibacillus mucilaginosus (strain KNP414)</name>
    <dbReference type="NCBI Taxonomy" id="1036673"/>
    <lineage>
        <taxon>Bacteria</taxon>
        <taxon>Bacillati</taxon>
        <taxon>Bacillota</taxon>
        <taxon>Bacilli</taxon>
        <taxon>Bacillales</taxon>
        <taxon>Paenibacillaceae</taxon>
        <taxon>Paenibacillus</taxon>
    </lineage>
</organism>
<reference evidence="1 2" key="2">
    <citation type="journal article" date="2013" name="Genome Announc.">
        <title>Genome Sequence of Growth-Improving Paenibacillus mucilaginosus Strain KNP414.</title>
        <authorList>
            <person name="Lu J.J."/>
            <person name="Wang J.F."/>
            <person name="Hu X.F."/>
        </authorList>
    </citation>
    <scope>NUCLEOTIDE SEQUENCE [LARGE SCALE GENOMIC DNA]</scope>
    <source>
        <strain evidence="1 2">KNP414</strain>
    </source>
</reference>
<proteinExistence type="predicted"/>
<evidence type="ECO:0000313" key="1">
    <source>
        <dbReference type="EMBL" id="AEI42819.1"/>
    </source>
</evidence>
<dbReference type="AlphaFoldDB" id="F8FHW2"/>
<evidence type="ECO:0000313" key="2">
    <source>
        <dbReference type="Proteomes" id="UP000006620"/>
    </source>
</evidence>
<sequence length="69" mass="7696">METETIRIPLLDNEYWWGGAAMAARCRLSAARRINAIVGGQEHVFIKGRLVLTAWIGMDICSCRADGPY</sequence>
<dbReference type="KEGG" id="pms:KNP414_04287"/>
<protein>
    <submittedName>
        <fullName evidence="1">Uncharacterized protein</fullName>
    </submittedName>
</protein>
<reference evidence="2" key="1">
    <citation type="submission" date="2011-06" db="EMBL/GenBank/DDBJ databases">
        <title>Complete genome sequence of Paenibacillus mucilaginosus KNP414.</title>
        <authorList>
            <person name="Wang J."/>
            <person name="Hu S."/>
            <person name="Hu X."/>
            <person name="Zhang B."/>
            <person name="Dong D."/>
            <person name="Zhang S."/>
            <person name="Zhao K."/>
            <person name="Wu D."/>
        </authorList>
    </citation>
    <scope>NUCLEOTIDE SEQUENCE [LARGE SCALE GENOMIC DNA]</scope>
    <source>
        <strain evidence="2">KNP414</strain>
    </source>
</reference>
<gene>
    <name evidence="1" type="ordered locus">KNP414_04287</name>
</gene>
<accession>F8FHW2</accession>
<dbReference type="Proteomes" id="UP000006620">
    <property type="component" value="Chromosome"/>
</dbReference>